<dbReference type="FunCoup" id="A0A0L0HTZ6">
    <property type="interactions" value="27"/>
</dbReference>
<evidence type="ECO:0000256" key="3">
    <source>
        <dbReference type="ARBA" id="ARBA00022737"/>
    </source>
</evidence>
<dbReference type="SUPFAM" id="SSF103506">
    <property type="entry name" value="Mitochondrial carrier"/>
    <property type="match status" value="1"/>
</dbReference>
<proteinExistence type="predicted"/>
<evidence type="ECO:0000256" key="2">
    <source>
        <dbReference type="ARBA" id="ARBA00022692"/>
    </source>
</evidence>
<dbReference type="InterPro" id="IPR023395">
    <property type="entry name" value="MCP_dom_sf"/>
</dbReference>
<evidence type="ECO:0000313" key="7">
    <source>
        <dbReference type="EMBL" id="KND04826.1"/>
    </source>
</evidence>
<evidence type="ECO:0000256" key="5">
    <source>
        <dbReference type="ARBA" id="ARBA00023136"/>
    </source>
</evidence>
<keyword evidence="5" id="KW-0472">Membrane</keyword>
<evidence type="ECO:0000313" key="8">
    <source>
        <dbReference type="Proteomes" id="UP000053201"/>
    </source>
</evidence>
<sequence length="426" mass="47322">MASLLQFVTSRIDPLQFFSASSSNSSITPYSIPSSSSTFSEFGDGDNSDLASFALRNYVLAVLTSPLQVVETLSEVQYQKREESTEQTPAPTVAQDAVPTTTEDHLPPLQDGVWENIREIVESDGEGWTSLLKGHFTNFAFHASYAILQPALEEAINDAFDVYEDTHPATLVLSHVAVGSLLSPLELVRTRLIVQPSQSHRKKYYGPLHGLHAIATEEGKGFGSLYSARHLVPSIIFHGLSPVLRIISKTIITEELGLDPTFTPVLHHLATLAFMAIEVGIMTPIDMARKRIQLQRLSPSPARSGPGEAPQACETSVEVSPKYYSGLWHCIRSIVAEEGGKSKRRRRRRRHQSTGLASEWHQVHDHEAEYGSYDIPAHRRSNTGFVASVGRFASGVRTLYRGFWARYVSRVVVYAFDEISQSEENW</sequence>
<dbReference type="OrthoDB" id="77989at2759"/>
<comment type="subcellular location">
    <subcellularLocation>
        <location evidence="1">Membrane</location>
    </subcellularLocation>
</comment>
<feature type="region of interest" description="Disordered" evidence="6">
    <location>
        <begin position="80"/>
        <end position="109"/>
    </location>
</feature>
<dbReference type="AlphaFoldDB" id="A0A0L0HTZ6"/>
<dbReference type="GeneID" id="27684249"/>
<name>A0A0L0HTZ6_SPIPD</name>
<evidence type="ECO:0000256" key="1">
    <source>
        <dbReference type="ARBA" id="ARBA00004370"/>
    </source>
</evidence>
<dbReference type="EMBL" id="KQ257450">
    <property type="protein sequence ID" value="KND04826.1"/>
    <property type="molecule type" value="Genomic_DNA"/>
</dbReference>
<dbReference type="Gene3D" id="1.50.40.10">
    <property type="entry name" value="Mitochondrial carrier domain"/>
    <property type="match status" value="1"/>
</dbReference>
<dbReference type="GO" id="GO:0016020">
    <property type="term" value="C:membrane"/>
    <property type="evidence" value="ECO:0007669"/>
    <property type="project" value="UniProtKB-SubCell"/>
</dbReference>
<keyword evidence="3" id="KW-0677">Repeat</keyword>
<evidence type="ECO:0008006" key="9">
    <source>
        <dbReference type="Google" id="ProtNLM"/>
    </source>
</evidence>
<keyword evidence="2" id="KW-0812">Transmembrane</keyword>
<keyword evidence="4" id="KW-1133">Transmembrane helix</keyword>
<dbReference type="PANTHER" id="PTHR24089">
    <property type="entry name" value="SOLUTE CARRIER FAMILY 25"/>
    <property type="match status" value="1"/>
</dbReference>
<gene>
    <name evidence="7" type="ORF">SPPG_00529</name>
</gene>
<organism evidence="7 8">
    <name type="scientific">Spizellomyces punctatus (strain DAOM BR117)</name>
    <dbReference type="NCBI Taxonomy" id="645134"/>
    <lineage>
        <taxon>Eukaryota</taxon>
        <taxon>Fungi</taxon>
        <taxon>Fungi incertae sedis</taxon>
        <taxon>Chytridiomycota</taxon>
        <taxon>Chytridiomycota incertae sedis</taxon>
        <taxon>Chytridiomycetes</taxon>
        <taxon>Spizellomycetales</taxon>
        <taxon>Spizellomycetaceae</taxon>
        <taxon>Spizellomyces</taxon>
    </lineage>
</organism>
<dbReference type="OMA" id="QCTANVI"/>
<dbReference type="VEuPathDB" id="FungiDB:SPPG_00529"/>
<protein>
    <recommendedName>
        <fullName evidence="9">Mitochondrial carrier</fullName>
    </recommendedName>
</protein>
<dbReference type="RefSeq" id="XP_016612865.1">
    <property type="nucleotide sequence ID" value="XM_016748853.1"/>
</dbReference>
<dbReference type="Proteomes" id="UP000053201">
    <property type="component" value="Unassembled WGS sequence"/>
</dbReference>
<reference evidence="7 8" key="1">
    <citation type="submission" date="2009-08" db="EMBL/GenBank/DDBJ databases">
        <title>The Genome Sequence of Spizellomyces punctatus strain DAOM BR117.</title>
        <authorList>
            <consortium name="The Broad Institute Genome Sequencing Platform"/>
            <person name="Russ C."/>
            <person name="Cuomo C."/>
            <person name="Shea T."/>
            <person name="Young S.K."/>
            <person name="Zeng Q."/>
            <person name="Koehrsen M."/>
            <person name="Haas B."/>
            <person name="Borodovsky M."/>
            <person name="Guigo R."/>
            <person name="Alvarado L."/>
            <person name="Berlin A."/>
            <person name="Bochicchio J."/>
            <person name="Borenstein D."/>
            <person name="Chapman S."/>
            <person name="Chen Z."/>
            <person name="Engels R."/>
            <person name="Freedman E."/>
            <person name="Gellesch M."/>
            <person name="Goldberg J."/>
            <person name="Griggs A."/>
            <person name="Gujja S."/>
            <person name="Heiman D."/>
            <person name="Hepburn T."/>
            <person name="Howarth C."/>
            <person name="Jen D."/>
            <person name="Larson L."/>
            <person name="Lewis B."/>
            <person name="Mehta T."/>
            <person name="Park D."/>
            <person name="Pearson M."/>
            <person name="Roberts A."/>
            <person name="Saif S."/>
            <person name="Shenoy N."/>
            <person name="Sisk P."/>
            <person name="Stolte C."/>
            <person name="Sykes S."/>
            <person name="Thomson T."/>
            <person name="Walk T."/>
            <person name="White J."/>
            <person name="Yandava C."/>
            <person name="Burger G."/>
            <person name="Gray M.W."/>
            <person name="Holland P.W.H."/>
            <person name="King N."/>
            <person name="Lang F.B.F."/>
            <person name="Roger A.J."/>
            <person name="Ruiz-Trillo I."/>
            <person name="Lander E."/>
            <person name="Nusbaum C."/>
        </authorList>
    </citation>
    <scope>NUCLEOTIDE SEQUENCE [LARGE SCALE GENOMIC DNA]</scope>
    <source>
        <strain evidence="7 8">DAOM BR117</strain>
    </source>
</reference>
<evidence type="ECO:0000256" key="6">
    <source>
        <dbReference type="SAM" id="MobiDB-lite"/>
    </source>
</evidence>
<dbReference type="eggNOG" id="ENOG502QSA3">
    <property type="taxonomic scope" value="Eukaryota"/>
</dbReference>
<dbReference type="InParanoid" id="A0A0L0HTZ6"/>
<keyword evidence="8" id="KW-1185">Reference proteome</keyword>
<accession>A0A0L0HTZ6</accession>
<evidence type="ECO:0000256" key="4">
    <source>
        <dbReference type="ARBA" id="ARBA00022989"/>
    </source>
</evidence>